<dbReference type="Proteomes" id="UP000184499">
    <property type="component" value="Unassembled WGS sequence"/>
</dbReference>
<evidence type="ECO:0000313" key="3">
    <source>
        <dbReference type="Proteomes" id="UP000184499"/>
    </source>
</evidence>
<dbReference type="GeneID" id="93576023"/>
<organism evidence="2 3">
    <name type="scientific">Aspergillus brasiliensis (strain CBS 101740 / IMI 381727 / IBT 21946)</name>
    <dbReference type="NCBI Taxonomy" id="767769"/>
    <lineage>
        <taxon>Eukaryota</taxon>
        <taxon>Fungi</taxon>
        <taxon>Dikarya</taxon>
        <taxon>Ascomycota</taxon>
        <taxon>Pezizomycotina</taxon>
        <taxon>Eurotiomycetes</taxon>
        <taxon>Eurotiomycetidae</taxon>
        <taxon>Eurotiales</taxon>
        <taxon>Aspergillaceae</taxon>
        <taxon>Aspergillus</taxon>
        <taxon>Aspergillus subgen. Circumdati</taxon>
    </lineage>
</organism>
<accession>A0A1L9V099</accession>
<dbReference type="STRING" id="767769.A0A1L9V099"/>
<dbReference type="VEuPathDB" id="FungiDB:ASPBRDRAFT_36598"/>
<dbReference type="OMA" id="QSVPDWF"/>
<keyword evidence="3" id="KW-1185">Reference proteome</keyword>
<protein>
    <submittedName>
        <fullName evidence="2">Uncharacterized protein</fullName>
    </submittedName>
</protein>
<feature type="region of interest" description="Disordered" evidence="1">
    <location>
        <begin position="288"/>
        <end position="322"/>
    </location>
</feature>
<dbReference type="OrthoDB" id="202825at2759"/>
<evidence type="ECO:0000256" key="1">
    <source>
        <dbReference type="SAM" id="MobiDB-lite"/>
    </source>
</evidence>
<proteinExistence type="predicted"/>
<sequence>MDRTLIPPPAQLALAMAIVKLKPVGVDLKEHLLQIRHHIKSTHLIDRSYIHDKFFDSVSFWQQAYERSEAEQSKLLDRIYELEQRNESLLARLRGADIAGAENAQATLKRKATAKDAASGSGVTTRKRAKTQAFSRTDASTLNNTLSAGLAGGVVDHLGFSEQFTAPFMRQLYALQKVLQKRPNNSSIVRATVELCDTATKNVLGAIEQPIVSRSTTKTISQPKKPDILAVLNSTESAFLILIQTFKKLSASGQQLRDAGQVTYHIVRLYEVIIEALGQHCRIKAEQQLRESKTNAKSSRQRQKAKAKRPKTGYCDNDQRQGEEKDEVAMHLSLVLSRMALSLDIDCVAKQNVLEGFLFVLLSRVGQLLSLFVFHDLRLRPDLQMDTTKFPLPGDLEGIDMDEITLPAAAMEAKILIWPLERILVLLEDAPSMSSDPSHGCTNKQLAAKLKRKLQTTLLHSVFGTDKLWPEVLQYPVQPNERDLERLQTCSQIPQQSVPEWYVQEVWRLIGWEVLAASNSPKT</sequence>
<feature type="compositionally biased region" description="Basic residues" evidence="1">
    <location>
        <begin position="299"/>
        <end position="311"/>
    </location>
</feature>
<reference evidence="3" key="1">
    <citation type="journal article" date="2017" name="Genome Biol.">
        <title>Comparative genomics reveals high biological diversity and specific adaptations in the industrially and medically important fungal genus Aspergillus.</title>
        <authorList>
            <person name="de Vries R.P."/>
            <person name="Riley R."/>
            <person name="Wiebenga A."/>
            <person name="Aguilar-Osorio G."/>
            <person name="Amillis S."/>
            <person name="Uchima C.A."/>
            <person name="Anderluh G."/>
            <person name="Asadollahi M."/>
            <person name="Askin M."/>
            <person name="Barry K."/>
            <person name="Battaglia E."/>
            <person name="Bayram O."/>
            <person name="Benocci T."/>
            <person name="Braus-Stromeyer S.A."/>
            <person name="Caldana C."/>
            <person name="Canovas D."/>
            <person name="Cerqueira G.C."/>
            <person name="Chen F."/>
            <person name="Chen W."/>
            <person name="Choi C."/>
            <person name="Clum A."/>
            <person name="Dos Santos R.A."/>
            <person name="Damasio A.R."/>
            <person name="Diallinas G."/>
            <person name="Emri T."/>
            <person name="Fekete E."/>
            <person name="Flipphi M."/>
            <person name="Freyberg S."/>
            <person name="Gallo A."/>
            <person name="Gournas C."/>
            <person name="Habgood R."/>
            <person name="Hainaut M."/>
            <person name="Harispe M.L."/>
            <person name="Henrissat B."/>
            <person name="Hilden K.S."/>
            <person name="Hope R."/>
            <person name="Hossain A."/>
            <person name="Karabika E."/>
            <person name="Karaffa L."/>
            <person name="Karanyi Z."/>
            <person name="Krasevec N."/>
            <person name="Kuo A."/>
            <person name="Kusch H."/>
            <person name="LaButti K."/>
            <person name="Lagendijk E.L."/>
            <person name="Lapidus A."/>
            <person name="Levasseur A."/>
            <person name="Lindquist E."/>
            <person name="Lipzen A."/>
            <person name="Logrieco A.F."/>
            <person name="MacCabe A."/>
            <person name="Maekelae M.R."/>
            <person name="Malavazi I."/>
            <person name="Melin P."/>
            <person name="Meyer V."/>
            <person name="Mielnichuk N."/>
            <person name="Miskei M."/>
            <person name="Molnar A.P."/>
            <person name="Mule G."/>
            <person name="Ngan C.Y."/>
            <person name="Orejas M."/>
            <person name="Orosz E."/>
            <person name="Ouedraogo J.P."/>
            <person name="Overkamp K.M."/>
            <person name="Park H.-S."/>
            <person name="Perrone G."/>
            <person name="Piumi F."/>
            <person name="Punt P.J."/>
            <person name="Ram A.F."/>
            <person name="Ramon A."/>
            <person name="Rauscher S."/>
            <person name="Record E."/>
            <person name="Riano-Pachon D.M."/>
            <person name="Robert V."/>
            <person name="Roehrig J."/>
            <person name="Ruller R."/>
            <person name="Salamov A."/>
            <person name="Salih N.S."/>
            <person name="Samson R.A."/>
            <person name="Sandor E."/>
            <person name="Sanguinetti M."/>
            <person name="Schuetze T."/>
            <person name="Sepcic K."/>
            <person name="Shelest E."/>
            <person name="Sherlock G."/>
            <person name="Sophianopoulou V."/>
            <person name="Squina F.M."/>
            <person name="Sun H."/>
            <person name="Susca A."/>
            <person name="Todd R.B."/>
            <person name="Tsang A."/>
            <person name="Unkles S.E."/>
            <person name="van de Wiele N."/>
            <person name="van Rossen-Uffink D."/>
            <person name="Oliveira J.V."/>
            <person name="Vesth T.C."/>
            <person name="Visser J."/>
            <person name="Yu J.-H."/>
            <person name="Zhou M."/>
            <person name="Andersen M.R."/>
            <person name="Archer D.B."/>
            <person name="Baker S.E."/>
            <person name="Benoit I."/>
            <person name="Brakhage A.A."/>
            <person name="Braus G.H."/>
            <person name="Fischer R."/>
            <person name="Frisvad J.C."/>
            <person name="Goldman G.H."/>
            <person name="Houbraken J."/>
            <person name="Oakley B."/>
            <person name="Pocsi I."/>
            <person name="Scazzocchio C."/>
            <person name="Seiboth B."/>
            <person name="vanKuyk P.A."/>
            <person name="Wortman J."/>
            <person name="Dyer P.S."/>
            <person name="Grigoriev I.V."/>
        </authorList>
    </citation>
    <scope>NUCLEOTIDE SEQUENCE [LARGE SCALE GENOMIC DNA]</scope>
    <source>
        <strain evidence="3">CBS 101740 / IMI 381727 / IBT 21946</strain>
    </source>
</reference>
<gene>
    <name evidence="2" type="ORF">ASPBRDRAFT_36598</name>
</gene>
<dbReference type="EMBL" id="KV878679">
    <property type="protein sequence ID" value="OJJ77367.1"/>
    <property type="molecule type" value="Genomic_DNA"/>
</dbReference>
<dbReference type="AlphaFoldDB" id="A0A1L9V099"/>
<name>A0A1L9V099_ASPBC</name>
<evidence type="ECO:0000313" key="2">
    <source>
        <dbReference type="EMBL" id="OJJ77367.1"/>
    </source>
</evidence>
<dbReference type="RefSeq" id="XP_067484614.1">
    <property type="nucleotide sequence ID" value="XM_067623535.1"/>
</dbReference>